<dbReference type="PROSITE" id="PS51318">
    <property type="entry name" value="TAT"/>
    <property type="match status" value="1"/>
</dbReference>
<dbReference type="Proteomes" id="UP000193083">
    <property type="component" value="Unassembled WGS sequence"/>
</dbReference>
<keyword evidence="1" id="KW-0732">Signal</keyword>
<evidence type="ECO:0008006" key="4">
    <source>
        <dbReference type="Google" id="ProtNLM"/>
    </source>
</evidence>
<accession>A0A1X7NFC7</accession>
<proteinExistence type="predicted"/>
<evidence type="ECO:0000256" key="1">
    <source>
        <dbReference type="SAM" id="SignalP"/>
    </source>
</evidence>
<protein>
    <recommendedName>
        <fullName evidence="4">Twin-arginine translocation signal domain-containing protein</fullName>
    </recommendedName>
</protein>
<organism evidence="2 3">
    <name type="scientific">Mesorhizobium australicum</name>
    <dbReference type="NCBI Taxonomy" id="536018"/>
    <lineage>
        <taxon>Bacteria</taxon>
        <taxon>Pseudomonadati</taxon>
        <taxon>Pseudomonadota</taxon>
        <taxon>Alphaproteobacteria</taxon>
        <taxon>Hyphomicrobiales</taxon>
        <taxon>Phyllobacteriaceae</taxon>
        <taxon>Mesorhizobium</taxon>
    </lineage>
</organism>
<dbReference type="RefSeq" id="WP_085463751.1">
    <property type="nucleotide sequence ID" value="NZ_FXBL01000004.1"/>
</dbReference>
<evidence type="ECO:0000313" key="3">
    <source>
        <dbReference type="Proteomes" id="UP000193083"/>
    </source>
</evidence>
<dbReference type="EMBL" id="FXBL01000004">
    <property type="protein sequence ID" value="SMH36037.1"/>
    <property type="molecule type" value="Genomic_DNA"/>
</dbReference>
<name>A0A1X7NFC7_9HYPH</name>
<gene>
    <name evidence="2" type="ORF">SAMN02982922_1678</name>
</gene>
<feature type="chain" id="PRO_5013027696" description="Twin-arginine translocation signal domain-containing protein" evidence="1">
    <location>
        <begin position="36"/>
        <end position="147"/>
    </location>
</feature>
<feature type="signal peptide" evidence="1">
    <location>
        <begin position="1"/>
        <end position="35"/>
    </location>
</feature>
<sequence>MADSRLITRRLFMRHGAAAGAALSTVPLAASSAQAAEEPVQRVNRLAKELSHAMDDWMADLGRDGVPDLWQAHIWPASVHEHAIWFEHVTQRFQPTPQERVDLARRELIDATKAAYPDVSDWRVLTPTAHCADNERSVGIFMLIGHK</sequence>
<dbReference type="OrthoDB" id="8455870at2"/>
<reference evidence="2 3" key="1">
    <citation type="submission" date="2017-04" db="EMBL/GenBank/DDBJ databases">
        <authorList>
            <person name="Afonso C.L."/>
            <person name="Miller P.J."/>
            <person name="Scott M.A."/>
            <person name="Spackman E."/>
            <person name="Goraichik I."/>
            <person name="Dimitrov K.M."/>
            <person name="Suarez D.L."/>
            <person name="Swayne D.E."/>
        </authorList>
    </citation>
    <scope>NUCLEOTIDE SEQUENCE [LARGE SCALE GENOMIC DNA]</scope>
    <source>
        <strain evidence="2 3">B5P</strain>
    </source>
</reference>
<dbReference type="InterPro" id="IPR006311">
    <property type="entry name" value="TAT_signal"/>
</dbReference>
<keyword evidence="3" id="KW-1185">Reference proteome</keyword>
<dbReference type="AlphaFoldDB" id="A0A1X7NFC7"/>
<evidence type="ECO:0000313" key="2">
    <source>
        <dbReference type="EMBL" id="SMH36037.1"/>
    </source>
</evidence>